<proteinExistence type="predicted"/>
<sequence>MEPKSSKLMGQNGLTVEPSNVEDGDDTCHPYDAVFGEITEDGPNYRNVGWIGTSALMIKAQIGLGVLSIPQAFDVLGIVPGVITLSAVAGITTWSDYIVGVFKLRHPEIYGIDDVGAMLFGRVGREILAAGFVLYYTFVAGSMMLGISIGLNAVSMHGTCTAVFVAVAAIVGGSFASIRTLGRMSWLALVGVTSLVIAIVMVTIAVGVQDRPAAAPKEGPFKSDFKVVGNPSFADAVSSISTFVFAYAGTPAFFSFAAEMREPKHYVRALTLCQIIVTIAYIGIGCVVYYFCGSYVASPALGSAGPLIKKISYGIAIPGIVATAMLTIHLPGKYLFVRFLRGTKHLTANTFVHWGTWLGCVFGVTIIAYIIASAIPVFGGLVSFIGALLGTLMSFQPMGCMWLYDNWSPDKRKRNLGWFLMVIWSGFVVASGTFLMVAGTYGSIVTIIDSYKKDGGSKAWACADNSNSV</sequence>
<protein>
    <submittedName>
        <fullName evidence="1">Uncharacterized protein</fullName>
    </submittedName>
</protein>
<dbReference type="EMBL" id="CP090035">
    <property type="protein sequence ID" value="UPK96794.1"/>
    <property type="molecule type" value="Genomic_DNA"/>
</dbReference>
<evidence type="ECO:0000313" key="1">
    <source>
        <dbReference type="EMBL" id="UPK96794.1"/>
    </source>
</evidence>
<accession>A0ACD3Z6C1</accession>
<organism evidence="1 2">
    <name type="scientific">Fusarium solani subsp. cucurbitae</name>
    <name type="common">Neocosmosporum cucurbitae</name>
    <dbReference type="NCBI Taxonomy" id="2747967"/>
    <lineage>
        <taxon>Eukaryota</taxon>
        <taxon>Fungi</taxon>
        <taxon>Dikarya</taxon>
        <taxon>Ascomycota</taxon>
        <taxon>Pezizomycotina</taxon>
        <taxon>Sordariomycetes</taxon>
        <taxon>Hypocreomycetidae</taxon>
        <taxon>Hypocreales</taxon>
        <taxon>Nectriaceae</taxon>
        <taxon>Fusarium</taxon>
        <taxon>Fusarium solani species complex</taxon>
    </lineage>
</organism>
<name>A0ACD3Z6C1_FUSSC</name>
<reference evidence="1" key="1">
    <citation type="submission" date="2021-11" db="EMBL/GenBank/DDBJ databases">
        <title>Fusarium solani-melongenae Genome sequencing and assembly.</title>
        <authorList>
            <person name="Xie S."/>
            <person name="Huang L."/>
            <person name="Zhang X."/>
        </authorList>
    </citation>
    <scope>NUCLEOTIDE SEQUENCE</scope>
    <source>
        <strain evidence="1">CRI 24-3</strain>
    </source>
</reference>
<gene>
    <name evidence="1" type="ORF">LCI18_007729</name>
</gene>
<keyword evidence="2" id="KW-1185">Reference proteome</keyword>
<dbReference type="Proteomes" id="UP000830768">
    <property type="component" value="Chromosome 6"/>
</dbReference>
<evidence type="ECO:0000313" key="2">
    <source>
        <dbReference type="Proteomes" id="UP000830768"/>
    </source>
</evidence>